<gene>
    <name evidence="1" type="ORF">METZ01_LOCUS388368</name>
</gene>
<dbReference type="SUPFAM" id="SSF48452">
    <property type="entry name" value="TPR-like"/>
    <property type="match status" value="1"/>
</dbReference>
<sequence>MPDMINTLRCLLRNRQVWLFCVLAMLQGCAATTTTTTGNTSKPASVDELIKAGNALVSRGDYDAAMTQYNRALAQDIASADAHGNFSVALYYAGRYNDAIREAQQAIVMAPTELNWRLNLGAA</sequence>
<dbReference type="Gene3D" id="1.25.40.10">
    <property type="entry name" value="Tetratricopeptide repeat domain"/>
    <property type="match status" value="1"/>
</dbReference>
<reference evidence="1" key="1">
    <citation type="submission" date="2018-05" db="EMBL/GenBank/DDBJ databases">
        <authorList>
            <person name="Lanie J.A."/>
            <person name="Ng W.-L."/>
            <person name="Kazmierczak K.M."/>
            <person name="Andrzejewski T.M."/>
            <person name="Davidsen T.M."/>
            <person name="Wayne K.J."/>
            <person name="Tettelin H."/>
            <person name="Glass J.I."/>
            <person name="Rusch D."/>
            <person name="Podicherti R."/>
            <person name="Tsui H.-C.T."/>
            <person name="Winkler M.E."/>
        </authorList>
    </citation>
    <scope>NUCLEOTIDE SEQUENCE</scope>
</reference>
<dbReference type="EMBL" id="UINC01145408">
    <property type="protein sequence ID" value="SVD35514.1"/>
    <property type="molecule type" value="Genomic_DNA"/>
</dbReference>
<dbReference type="Pfam" id="PF13414">
    <property type="entry name" value="TPR_11"/>
    <property type="match status" value="1"/>
</dbReference>
<dbReference type="InterPro" id="IPR011990">
    <property type="entry name" value="TPR-like_helical_dom_sf"/>
</dbReference>
<feature type="non-terminal residue" evidence="1">
    <location>
        <position position="123"/>
    </location>
</feature>
<accession>A0A382UMK9</accession>
<name>A0A382UMK9_9ZZZZ</name>
<proteinExistence type="predicted"/>
<dbReference type="AlphaFoldDB" id="A0A382UMK9"/>
<organism evidence="1">
    <name type="scientific">marine metagenome</name>
    <dbReference type="NCBI Taxonomy" id="408172"/>
    <lineage>
        <taxon>unclassified sequences</taxon>
        <taxon>metagenomes</taxon>
        <taxon>ecological metagenomes</taxon>
    </lineage>
</organism>
<dbReference type="PROSITE" id="PS50005">
    <property type="entry name" value="TPR"/>
    <property type="match status" value="1"/>
</dbReference>
<dbReference type="SMART" id="SM00028">
    <property type="entry name" value="TPR"/>
    <property type="match status" value="2"/>
</dbReference>
<protein>
    <submittedName>
        <fullName evidence="1">Uncharacterized protein</fullName>
    </submittedName>
</protein>
<dbReference type="InterPro" id="IPR019734">
    <property type="entry name" value="TPR_rpt"/>
</dbReference>
<evidence type="ECO:0000313" key="1">
    <source>
        <dbReference type="EMBL" id="SVD35514.1"/>
    </source>
</evidence>